<dbReference type="AlphaFoldDB" id="A0A8S1VYU4"/>
<proteinExistence type="predicted"/>
<keyword evidence="2" id="KW-1185">Reference proteome</keyword>
<protein>
    <submittedName>
        <fullName evidence="1">Uncharacterized protein</fullName>
    </submittedName>
</protein>
<accession>A0A8S1VYU4</accession>
<reference evidence="1" key="1">
    <citation type="submission" date="2021-01" db="EMBL/GenBank/DDBJ databases">
        <authorList>
            <consortium name="Genoscope - CEA"/>
            <person name="William W."/>
        </authorList>
    </citation>
    <scope>NUCLEOTIDE SEQUENCE</scope>
</reference>
<dbReference type="EMBL" id="CAJJDP010000071">
    <property type="protein sequence ID" value="CAD8179376.1"/>
    <property type="molecule type" value="Genomic_DNA"/>
</dbReference>
<gene>
    <name evidence="1" type="ORF">POCTA_138.1.T0720267</name>
</gene>
<evidence type="ECO:0000313" key="2">
    <source>
        <dbReference type="Proteomes" id="UP000683925"/>
    </source>
</evidence>
<name>A0A8S1VYU4_PAROT</name>
<evidence type="ECO:0000313" key="1">
    <source>
        <dbReference type="EMBL" id="CAD8179376.1"/>
    </source>
</evidence>
<dbReference type="Proteomes" id="UP000683925">
    <property type="component" value="Unassembled WGS sequence"/>
</dbReference>
<comment type="caution">
    <text evidence="1">The sequence shown here is derived from an EMBL/GenBank/DDBJ whole genome shotgun (WGS) entry which is preliminary data.</text>
</comment>
<organism evidence="1 2">
    <name type="scientific">Paramecium octaurelia</name>
    <dbReference type="NCBI Taxonomy" id="43137"/>
    <lineage>
        <taxon>Eukaryota</taxon>
        <taxon>Sar</taxon>
        <taxon>Alveolata</taxon>
        <taxon>Ciliophora</taxon>
        <taxon>Intramacronucleata</taxon>
        <taxon>Oligohymenophorea</taxon>
        <taxon>Peniculida</taxon>
        <taxon>Parameciidae</taxon>
        <taxon>Paramecium</taxon>
    </lineage>
</organism>
<sequence>MEMLKQYLPHHKHLTKLPIKNKVPRLKVGLLIKGQQYQLQIALPTAFNILQLHKLTSKCNKHIHSYFVMCIAIIFCWK</sequence>